<proteinExistence type="predicted"/>
<keyword evidence="2" id="KW-1185">Reference proteome</keyword>
<name>A0AAU9R3Z7_THLAR</name>
<organism evidence="1 2">
    <name type="scientific">Thlaspi arvense</name>
    <name type="common">Field penny-cress</name>
    <dbReference type="NCBI Taxonomy" id="13288"/>
    <lineage>
        <taxon>Eukaryota</taxon>
        <taxon>Viridiplantae</taxon>
        <taxon>Streptophyta</taxon>
        <taxon>Embryophyta</taxon>
        <taxon>Tracheophyta</taxon>
        <taxon>Spermatophyta</taxon>
        <taxon>Magnoliopsida</taxon>
        <taxon>eudicotyledons</taxon>
        <taxon>Gunneridae</taxon>
        <taxon>Pentapetalae</taxon>
        <taxon>rosids</taxon>
        <taxon>malvids</taxon>
        <taxon>Brassicales</taxon>
        <taxon>Brassicaceae</taxon>
        <taxon>Thlaspideae</taxon>
        <taxon>Thlaspi</taxon>
    </lineage>
</organism>
<accession>A0AAU9R3Z7</accession>
<dbReference type="Proteomes" id="UP000836841">
    <property type="component" value="Chromosome 1"/>
</dbReference>
<sequence>MLSWTVCRIVSYKYAETKQTLTEPPYVAAPPPMGYPAVMNDSPQTVQQSPQTQSKGSVRLQCCPAAFWTVSSSLGISFVF</sequence>
<dbReference type="AlphaFoldDB" id="A0AAU9R3Z7"/>
<dbReference type="EMBL" id="OU466857">
    <property type="protein sequence ID" value="CAH2033407.1"/>
    <property type="molecule type" value="Genomic_DNA"/>
</dbReference>
<evidence type="ECO:0000313" key="2">
    <source>
        <dbReference type="Proteomes" id="UP000836841"/>
    </source>
</evidence>
<reference evidence="1 2" key="1">
    <citation type="submission" date="2022-03" db="EMBL/GenBank/DDBJ databases">
        <authorList>
            <person name="Nunn A."/>
            <person name="Chopra R."/>
            <person name="Nunn A."/>
            <person name="Contreras Garrido A."/>
        </authorList>
    </citation>
    <scope>NUCLEOTIDE SEQUENCE [LARGE SCALE GENOMIC DNA]</scope>
</reference>
<protein>
    <submittedName>
        <fullName evidence="1">Uncharacterized protein</fullName>
    </submittedName>
</protein>
<gene>
    <name evidence="1" type="ORF">TAV2_LOCUS2789</name>
</gene>
<evidence type="ECO:0000313" key="1">
    <source>
        <dbReference type="EMBL" id="CAH2033407.1"/>
    </source>
</evidence>